<dbReference type="EMBL" id="JASHID010000008">
    <property type="protein sequence ID" value="MDI9865315.1"/>
    <property type="molecule type" value="Genomic_DNA"/>
</dbReference>
<dbReference type="Proteomes" id="UP001236569">
    <property type="component" value="Unassembled WGS sequence"/>
</dbReference>
<reference evidence="1 2" key="1">
    <citation type="submission" date="2023-05" db="EMBL/GenBank/DDBJ databases">
        <title>Novel species of genus Flectobacillus isolated from stream in China.</title>
        <authorList>
            <person name="Lu H."/>
        </authorList>
    </citation>
    <scope>NUCLEOTIDE SEQUENCE [LARGE SCALE GENOMIC DNA]</scope>
    <source>
        <strain evidence="1 2">DC10W</strain>
    </source>
</reference>
<accession>A0ABT6YP70</accession>
<gene>
    <name evidence="1" type="ORF">QM480_13325</name>
</gene>
<name>A0ABT6YP70_9BACT</name>
<evidence type="ECO:0000313" key="2">
    <source>
        <dbReference type="Proteomes" id="UP001236569"/>
    </source>
</evidence>
<proteinExistence type="predicted"/>
<dbReference type="RefSeq" id="WP_283370334.1">
    <property type="nucleotide sequence ID" value="NZ_JASHID010000008.1"/>
</dbReference>
<protein>
    <submittedName>
        <fullName evidence="1">Uncharacterized protein</fullName>
    </submittedName>
</protein>
<organism evidence="1 2">
    <name type="scientific">Flectobacillus longus</name>
    <dbReference type="NCBI Taxonomy" id="2984207"/>
    <lineage>
        <taxon>Bacteria</taxon>
        <taxon>Pseudomonadati</taxon>
        <taxon>Bacteroidota</taxon>
        <taxon>Cytophagia</taxon>
        <taxon>Cytophagales</taxon>
        <taxon>Flectobacillaceae</taxon>
        <taxon>Flectobacillus</taxon>
    </lineage>
</organism>
<evidence type="ECO:0000313" key="1">
    <source>
        <dbReference type="EMBL" id="MDI9865315.1"/>
    </source>
</evidence>
<sequence length="41" mass="4553">MTHTNIGLANNGEGENGELQVRTVRRIELLISDIGCWISEI</sequence>
<keyword evidence="2" id="KW-1185">Reference proteome</keyword>
<comment type="caution">
    <text evidence="1">The sequence shown here is derived from an EMBL/GenBank/DDBJ whole genome shotgun (WGS) entry which is preliminary data.</text>
</comment>